<evidence type="ECO:0000313" key="3">
    <source>
        <dbReference type="Proteomes" id="UP001589683"/>
    </source>
</evidence>
<gene>
    <name evidence="2" type="ORF">ACFFUT_08365</name>
</gene>
<sequence length="100" mass="11361">MIDRLKIWIGSKPWYWQLRTKLGKLGFVFERAAYKRSATVAKATANARILGSFTWIGLKSLFWVALGLAALIVSEGYIRDNQQWLSPLSSDDKVLICVEN</sequence>
<proteinExistence type="predicted"/>
<keyword evidence="3" id="KW-1185">Reference proteome</keyword>
<evidence type="ECO:0000313" key="2">
    <source>
        <dbReference type="EMBL" id="MFB9231797.1"/>
    </source>
</evidence>
<name>A0ABV5JEA5_9RHOB</name>
<dbReference type="EMBL" id="JBHMEA010000030">
    <property type="protein sequence ID" value="MFB9231797.1"/>
    <property type="molecule type" value="Genomic_DNA"/>
</dbReference>
<accession>A0ABV5JEA5</accession>
<reference evidence="2 3" key="1">
    <citation type="submission" date="2024-09" db="EMBL/GenBank/DDBJ databases">
        <authorList>
            <person name="Sun Q."/>
            <person name="Mori K."/>
        </authorList>
    </citation>
    <scope>NUCLEOTIDE SEQUENCE [LARGE SCALE GENOMIC DNA]</scope>
    <source>
        <strain evidence="2 3">CECT 8726</strain>
    </source>
</reference>
<organism evidence="2 3">
    <name type="scientific">Pseudohalocynthiibacter aestuariivivens</name>
    <dbReference type="NCBI Taxonomy" id="1591409"/>
    <lineage>
        <taxon>Bacteria</taxon>
        <taxon>Pseudomonadati</taxon>
        <taxon>Pseudomonadota</taxon>
        <taxon>Alphaproteobacteria</taxon>
        <taxon>Rhodobacterales</taxon>
        <taxon>Paracoccaceae</taxon>
        <taxon>Pseudohalocynthiibacter</taxon>
    </lineage>
</organism>
<keyword evidence="1" id="KW-1133">Transmembrane helix</keyword>
<dbReference type="Proteomes" id="UP001589683">
    <property type="component" value="Unassembled WGS sequence"/>
</dbReference>
<dbReference type="RefSeq" id="WP_213891048.1">
    <property type="nucleotide sequence ID" value="NZ_JAGFNU010000018.1"/>
</dbReference>
<protein>
    <submittedName>
        <fullName evidence="2">Uncharacterized protein</fullName>
    </submittedName>
</protein>
<feature type="transmembrane region" description="Helical" evidence="1">
    <location>
        <begin position="60"/>
        <end position="78"/>
    </location>
</feature>
<evidence type="ECO:0000256" key="1">
    <source>
        <dbReference type="SAM" id="Phobius"/>
    </source>
</evidence>
<comment type="caution">
    <text evidence="2">The sequence shown here is derived from an EMBL/GenBank/DDBJ whole genome shotgun (WGS) entry which is preliminary data.</text>
</comment>
<keyword evidence="1" id="KW-0472">Membrane</keyword>
<keyword evidence="1" id="KW-0812">Transmembrane</keyword>